<dbReference type="InterPro" id="IPR036388">
    <property type="entry name" value="WH-like_DNA-bd_sf"/>
</dbReference>
<evidence type="ECO:0000256" key="2">
    <source>
        <dbReference type="ARBA" id="ARBA00023015"/>
    </source>
</evidence>
<reference evidence="7" key="1">
    <citation type="journal article" date="2019" name="Int. J. Syst. Evol. Microbiol.">
        <title>The Global Catalogue of Microorganisms (GCM) 10K type strain sequencing project: providing services to taxonomists for standard genome sequencing and annotation.</title>
        <authorList>
            <consortium name="The Broad Institute Genomics Platform"/>
            <consortium name="The Broad Institute Genome Sequencing Center for Infectious Disease"/>
            <person name="Wu L."/>
            <person name="Ma J."/>
        </authorList>
    </citation>
    <scope>NUCLEOTIDE SEQUENCE [LARGE SCALE GENOMIC DNA]</scope>
    <source>
        <strain evidence="7">NBRC 101365</strain>
    </source>
</reference>
<dbReference type="SUPFAM" id="SSF46785">
    <property type="entry name" value="Winged helix' DNA-binding domain"/>
    <property type="match status" value="1"/>
</dbReference>
<keyword evidence="7" id="KW-1185">Reference proteome</keyword>
<feature type="domain" description="HTH lysR-type" evidence="5">
    <location>
        <begin position="13"/>
        <end position="62"/>
    </location>
</feature>
<protein>
    <submittedName>
        <fullName evidence="6">LysR family transcriptional regulator</fullName>
    </submittedName>
</protein>
<name>A0ABQ6CQ35_9HYPH</name>
<evidence type="ECO:0000313" key="6">
    <source>
        <dbReference type="EMBL" id="GLS22466.1"/>
    </source>
</evidence>
<dbReference type="SUPFAM" id="SSF53850">
    <property type="entry name" value="Periplasmic binding protein-like II"/>
    <property type="match status" value="1"/>
</dbReference>
<evidence type="ECO:0000256" key="4">
    <source>
        <dbReference type="ARBA" id="ARBA00023163"/>
    </source>
</evidence>
<evidence type="ECO:0000256" key="1">
    <source>
        <dbReference type="ARBA" id="ARBA00009437"/>
    </source>
</evidence>
<comment type="caution">
    <text evidence="6">The sequence shown here is derived from an EMBL/GenBank/DDBJ whole genome shotgun (WGS) entry which is preliminary data.</text>
</comment>
<proteinExistence type="inferred from homology"/>
<keyword evidence="4" id="KW-0804">Transcription</keyword>
<dbReference type="Proteomes" id="UP001156882">
    <property type="component" value="Unassembled WGS sequence"/>
</dbReference>
<organism evidence="6 7">
    <name type="scientific">Labrys miyagiensis</name>
    <dbReference type="NCBI Taxonomy" id="346912"/>
    <lineage>
        <taxon>Bacteria</taxon>
        <taxon>Pseudomonadati</taxon>
        <taxon>Pseudomonadota</taxon>
        <taxon>Alphaproteobacteria</taxon>
        <taxon>Hyphomicrobiales</taxon>
        <taxon>Xanthobacteraceae</taxon>
        <taxon>Labrys</taxon>
    </lineage>
</organism>
<sequence>MARSDSFDGLSEFLAIVRQGSFRAAAIELGVTAGAVSQALQVLERRLGLPLLHRTTRKISLTEAGERLLAQLAPAADAITTTLDELTQSRARPSGTLRLLVQRVAIPHVVTPIMPDFRKAWPDLKIEITVEDSRQEIVAGGFDAGIRIGEYIDRDMVAVRVSPSFNWLVMGAPSYLAAHGRPQIPEDIAQHECIRYRRPDFGDVYRWEFEREGQALSIDPPGSLVVSDPELFRALAVEGLGLIYTSSLMSARELAAGQLEPVLEAFSPSRDAFFIYFPRTSRNQPKLRAFVEACARGAR</sequence>
<dbReference type="EMBL" id="BSPC01000063">
    <property type="protein sequence ID" value="GLS22466.1"/>
    <property type="molecule type" value="Genomic_DNA"/>
</dbReference>
<dbReference type="Gene3D" id="3.40.190.290">
    <property type="match status" value="1"/>
</dbReference>
<dbReference type="RefSeq" id="WP_284315426.1">
    <property type="nucleotide sequence ID" value="NZ_BSPC01000063.1"/>
</dbReference>
<dbReference type="InterPro" id="IPR005119">
    <property type="entry name" value="LysR_subst-bd"/>
</dbReference>
<dbReference type="PANTHER" id="PTHR30537">
    <property type="entry name" value="HTH-TYPE TRANSCRIPTIONAL REGULATOR"/>
    <property type="match status" value="1"/>
</dbReference>
<evidence type="ECO:0000259" key="5">
    <source>
        <dbReference type="PROSITE" id="PS50931"/>
    </source>
</evidence>
<dbReference type="InterPro" id="IPR058163">
    <property type="entry name" value="LysR-type_TF_proteobact-type"/>
</dbReference>
<evidence type="ECO:0000313" key="7">
    <source>
        <dbReference type="Proteomes" id="UP001156882"/>
    </source>
</evidence>
<dbReference type="Gene3D" id="1.10.10.10">
    <property type="entry name" value="Winged helix-like DNA-binding domain superfamily/Winged helix DNA-binding domain"/>
    <property type="match status" value="1"/>
</dbReference>
<keyword evidence="3" id="KW-0238">DNA-binding</keyword>
<dbReference type="PANTHER" id="PTHR30537:SF5">
    <property type="entry name" value="HTH-TYPE TRANSCRIPTIONAL ACTIVATOR TTDR-RELATED"/>
    <property type="match status" value="1"/>
</dbReference>
<evidence type="ECO:0000256" key="3">
    <source>
        <dbReference type="ARBA" id="ARBA00023125"/>
    </source>
</evidence>
<dbReference type="InterPro" id="IPR000847">
    <property type="entry name" value="LysR_HTH_N"/>
</dbReference>
<dbReference type="InterPro" id="IPR036390">
    <property type="entry name" value="WH_DNA-bd_sf"/>
</dbReference>
<accession>A0ABQ6CQ35</accession>
<gene>
    <name evidence="6" type="ORF">GCM10007874_54840</name>
</gene>
<comment type="similarity">
    <text evidence="1">Belongs to the LysR transcriptional regulatory family.</text>
</comment>
<dbReference type="PROSITE" id="PS50931">
    <property type="entry name" value="HTH_LYSR"/>
    <property type="match status" value="1"/>
</dbReference>
<dbReference type="Pfam" id="PF00126">
    <property type="entry name" value="HTH_1"/>
    <property type="match status" value="1"/>
</dbReference>
<keyword evidence="2" id="KW-0805">Transcription regulation</keyword>
<dbReference type="Pfam" id="PF03466">
    <property type="entry name" value="LysR_substrate"/>
    <property type="match status" value="1"/>
</dbReference>